<accession>A0A9P0H8Y7</accession>
<dbReference type="SUPFAM" id="SSF55961">
    <property type="entry name" value="Bet v1-like"/>
    <property type="match status" value="1"/>
</dbReference>
<dbReference type="EMBL" id="OV725079">
    <property type="protein sequence ID" value="CAH1397517.1"/>
    <property type="molecule type" value="Genomic_DNA"/>
</dbReference>
<dbReference type="Gene3D" id="3.30.530.20">
    <property type="match status" value="1"/>
</dbReference>
<evidence type="ECO:0000256" key="3">
    <source>
        <dbReference type="ARBA" id="ARBA00024947"/>
    </source>
</evidence>
<comment type="subunit">
    <text evidence="2">Interacts with coenzyme Q.</text>
</comment>
<sequence>MFCHGRLTVSNLRTVYTTHWKFCHFHTISGSSCDILQLGNSSSLIQRISSKPYINKKNVSSFFTLPGVSSKKKEYSARKVVGFTMEEIYSVVQDVENYRDFVPFCTKSVVHIRKPEQLSGELEIGFPPILESYTSRVTLVRPRLVQAVCTDGRLFDHLVTTWRFNPGLKQEPRSCLIDFYVSFEFKSLLHSQLAHMFFNELVRQMESAFFREAEKRYGQPSIKVIKIKPPS</sequence>
<dbReference type="GO" id="GO:0005739">
    <property type="term" value="C:mitochondrion"/>
    <property type="evidence" value="ECO:0007669"/>
    <property type="project" value="TreeGrafter"/>
</dbReference>
<evidence type="ECO:0000313" key="6">
    <source>
        <dbReference type="Proteomes" id="UP001152798"/>
    </source>
</evidence>
<evidence type="ECO:0000259" key="4">
    <source>
        <dbReference type="Pfam" id="PF03364"/>
    </source>
</evidence>
<dbReference type="InterPro" id="IPR005031">
    <property type="entry name" value="COQ10_START"/>
</dbReference>
<organism evidence="5 6">
    <name type="scientific">Nezara viridula</name>
    <name type="common">Southern green stink bug</name>
    <name type="synonym">Cimex viridulus</name>
    <dbReference type="NCBI Taxonomy" id="85310"/>
    <lineage>
        <taxon>Eukaryota</taxon>
        <taxon>Metazoa</taxon>
        <taxon>Ecdysozoa</taxon>
        <taxon>Arthropoda</taxon>
        <taxon>Hexapoda</taxon>
        <taxon>Insecta</taxon>
        <taxon>Pterygota</taxon>
        <taxon>Neoptera</taxon>
        <taxon>Paraneoptera</taxon>
        <taxon>Hemiptera</taxon>
        <taxon>Heteroptera</taxon>
        <taxon>Panheteroptera</taxon>
        <taxon>Pentatomomorpha</taxon>
        <taxon>Pentatomoidea</taxon>
        <taxon>Pentatomidae</taxon>
        <taxon>Pentatominae</taxon>
        <taxon>Nezara</taxon>
    </lineage>
</organism>
<comment type="function">
    <text evidence="3">Required for the function of coenzyme Q in the respiratory chain. May serve as a chaperone or may be involved in the transport of Q6 from its site of synthesis to the catalytic sites of the respiratory complexes.</text>
</comment>
<dbReference type="OrthoDB" id="292693at2759"/>
<dbReference type="Pfam" id="PF03364">
    <property type="entry name" value="Polyketide_cyc"/>
    <property type="match status" value="1"/>
</dbReference>
<protein>
    <recommendedName>
        <fullName evidence="4">Coenzyme Q-binding protein COQ10 START domain-containing protein</fullName>
    </recommendedName>
</protein>
<dbReference type="PANTHER" id="PTHR12901">
    <property type="entry name" value="SPERM PROTEIN HOMOLOG"/>
    <property type="match status" value="1"/>
</dbReference>
<gene>
    <name evidence="5" type="ORF">NEZAVI_LOCUS7327</name>
</gene>
<dbReference type="Proteomes" id="UP001152798">
    <property type="component" value="Chromosome 3"/>
</dbReference>
<dbReference type="GO" id="GO:0048039">
    <property type="term" value="F:ubiquinone binding"/>
    <property type="evidence" value="ECO:0007669"/>
    <property type="project" value="InterPro"/>
</dbReference>
<dbReference type="InterPro" id="IPR023393">
    <property type="entry name" value="START-like_dom_sf"/>
</dbReference>
<evidence type="ECO:0000256" key="2">
    <source>
        <dbReference type="ARBA" id="ARBA00011814"/>
    </source>
</evidence>
<keyword evidence="6" id="KW-1185">Reference proteome</keyword>
<dbReference type="PANTHER" id="PTHR12901:SF10">
    <property type="entry name" value="COENZYME Q-BINDING PROTEIN COQ10, MITOCHONDRIAL"/>
    <property type="match status" value="1"/>
</dbReference>
<dbReference type="AlphaFoldDB" id="A0A9P0H8Y7"/>
<proteinExistence type="inferred from homology"/>
<reference evidence="5" key="1">
    <citation type="submission" date="2022-01" db="EMBL/GenBank/DDBJ databases">
        <authorList>
            <person name="King R."/>
        </authorList>
    </citation>
    <scope>NUCLEOTIDE SEQUENCE</scope>
</reference>
<evidence type="ECO:0000256" key="1">
    <source>
        <dbReference type="ARBA" id="ARBA00006885"/>
    </source>
</evidence>
<feature type="domain" description="Coenzyme Q-binding protein COQ10 START" evidence="4">
    <location>
        <begin position="82"/>
        <end position="210"/>
    </location>
</feature>
<dbReference type="GO" id="GO:0045333">
    <property type="term" value="P:cellular respiration"/>
    <property type="evidence" value="ECO:0007669"/>
    <property type="project" value="InterPro"/>
</dbReference>
<dbReference type="InterPro" id="IPR044996">
    <property type="entry name" value="COQ10-like"/>
</dbReference>
<comment type="similarity">
    <text evidence="1">Belongs to the COQ10 family.</text>
</comment>
<dbReference type="CDD" id="cd07813">
    <property type="entry name" value="COQ10p_like"/>
    <property type="match status" value="1"/>
</dbReference>
<evidence type="ECO:0000313" key="5">
    <source>
        <dbReference type="EMBL" id="CAH1397517.1"/>
    </source>
</evidence>
<dbReference type="PROSITE" id="PS51257">
    <property type="entry name" value="PROKAR_LIPOPROTEIN"/>
    <property type="match status" value="1"/>
</dbReference>
<name>A0A9P0H8Y7_NEZVI</name>